<gene>
    <name evidence="2" type="ORF">FSUBG_2298</name>
</gene>
<dbReference type="AlphaFoldDB" id="A0A8H5V7B8"/>
<keyword evidence="3" id="KW-1185">Reference proteome</keyword>
<dbReference type="GeneID" id="59314773"/>
<accession>A0A8H5V7B8</accession>
<evidence type="ECO:0000313" key="2">
    <source>
        <dbReference type="EMBL" id="KAF5611465.1"/>
    </source>
</evidence>
<evidence type="ECO:0000313" key="3">
    <source>
        <dbReference type="Proteomes" id="UP000547976"/>
    </source>
</evidence>
<protein>
    <submittedName>
        <fullName evidence="2">Uncharacterized protein</fullName>
    </submittedName>
</protein>
<reference evidence="2 3" key="1">
    <citation type="submission" date="2020-05" db="EMBL/GenBank/DDBJ databases">
        <title>Identification and distribution of gene clusters putatively required for synthesis of sphingolipid metabolism inhibitors in phylogenetically diverse species of the filamentous fungus Fusarium.</title>
        <authorList>
            <person name="Kim H.-S."/>
            <person name="Busman M."/>
            <person name="Brown D.W."/>
            <person name="Divon H."/>
            <person name="Uhlig S."/>
            <person name="Proctor R.H."/>
        </authorList>
    </citation>
    <scope>NUCLEOTIDE SEQUENCE [LARGE SCALE GENOMIC DNA]</scope>
    <source>
        <strain evidence="2 3">NRRL 66333</strain>
    </source>
</reference>
<evidence type="ECO:0000256" key="1">
    <source>
        <dbReference type="SAM" id="MobiDB-lite"/>
    </source>
</evidence>
<dbReference type="OrthoDB" id="5039692at2759"/>
<dbReference type="RefSeq" id="XP_036542218.1">
    <property type="nucleotide sequence ID" value="XM_036680055.1"/>
</dbReference>
<proteinExistence type="predicted"/>
<name>A0A8H5V7B8_GIBSU</name>
<comment type="caution">
    <text evidence="2">The sequence shown here is derived from an EMBL/GenBank/DDBJ whole genome shotgun (WGS) entry which is preliminary data.</text>
</comment>
<dbReference type="EMBL" id="JAAOAV010000019">
    <property type="protein sequence ID" value="KAF5611465.1"/>
    <property type="molecule type" value="Genomic_DNA"/>
</dbReference>
<feature type="compositionally biased region" description="Basic and acidic residues" evidence="1">
    <location>
        <begin position="26"/>
        <end position="42"/>
    </location>
</feature>
<sequence length="150" mass="16628">MPKPHYIKVPRGEDPSPDMKQQPAHLSEHMKNWLQEGPKDTPWHNIDSIEPESDTQGKFEVNVAPSETPATQGTNLILVDIIPKVDMGAWFATLDIGSSLDPISMATTYAKTGVRRGTRLSVLFPEINKVIWGSKQSSKKSRTLHVSRGA</sequence>
<dbReference type="Proteomes" id="UP000547976">
    <property type="component" value="Unassembled WGS sequence"/>
</dbReference>
<feature type="region of interest" description="Disordered" evidence="1">
    <location>
        <begin position="1"/>
        <end position="55"/>
    </location>
</feature>
<organism evidence="2 3">
    <name type="scientific">Gibberella subglutinans</name>
    <name type="common">Fusarium subglutinans</name>
    <dbReference type="NCBI Taxonomy" id="42677"/>
    <lineage>
        <taxon>Eukaryota</taxon>
        <taxon>Fungi</taxon>
        <taxon>Dikarya</taxon>
        <taxon>Ascomycota</taxon>
        <taxon>Pezizomycotina</taxon>
        <taxon>Sordariomycetes</taxon>
        <taxon>Hypocreomycetidae</taxon>
        <taxon>Hypocreales</taxon>
        <taxon>Nectriaceae</taxon>
        <taxon>Fusarium</taxon>
        <taxon>Fusarium fujikuroi species complex</taxon>
    </lineage>
</organism>